<protein>
    <submittedName>
        <fullName evidence="1">Uncharacterized protein</fullName>
    </submittedName>
</protein>
<reference evidence="1" key="1">
    <citation type="submission" date="2023-03" db="EMBL/GenBank/DDBJ databases">
        <title>Andean soil-derived lignocellulolytic bacterial consortium as a source of novel taxa and putative plastic-active enzymes.</title>
        <authorList>
            <person name="Diaz-Garcia L."/>
            <person name="Chuvochina M."/>
            <person name="Feuerriegel G."/>
            <person name="Bunk B."/>
            <person name="Sproer C."/>
            <person name="Streit W.R."/>
            <person name="Rodriguez L.M."/>
            <person name="Overmann J."/>
            <person name="Jimenez D.J."/>
        </authorList>
    </citation>
    <scope>NUCLEOTIDE SEQUENCE</scope>
    <source>
        <strain evidence="1">MAG 7</strain>
    </source>
</reference>
<sequence>MKTLFVAFLTSCLPIAATCQYLYNDLIMTGENIKKRALYQQQGVKAIRFNSQDGMGQPIDGFSSSQTIKANFTEISTLTSTSLSGASTNSSFFNAQGQLVRTIDTSDGNKTTIEYSYYPDKKLQKLTSVSSSPGNFINKEAHYWTYQDGKPVKMLRIRNDRDTTFISFILDEAGNIAEEHSLFNGQEQPTYYYYYDEQHRLTDIVRYNQRAKRMLPDYIFEYTDKGQLATMLVTTEGTSDYQKWQYTYNEKDLKVKDECFAKSRALIGQVLYQYNF</sequence>
<dbReference type="AlphaFoldDB" id="A0AAJ6BFN1"/>
<evidence type="ECO:0000313" key="2">
    <source>
        <dbReference type="Proteomes" id="UP001220610"/>
    </source>
</evidence>
<dbReference type="Proteomes" id="UP001220610">
    <property type="component" value="Chromosome"/>
</dbReference>
<dbReference type="EMBL" id="CP119311">
    <property type="protein sequence ID" value="WEK33874.1"/>
    <property type="molecule type" value="Genomic_DNA"/>
</dbReference>
<accession>A0AAJ6BFN1</accession>
<organism evidence="1 2">
    <name type="scientific">Candidatus Pseudobacter hemicellulosilyticus</name>
    <dbReference type="NCBI Taxonomy" id="3121375"/>
    <lineage>
        <taxon>Bacteria</taxon>
        <taxon>Pseudomonadati</taxon>
        <taxon>Bacteroidota</taxon>
        <taxon>Chitinophagia</taxon>
        <taxon>Chitinophagales</taxon>
        <taxon>Chitinophagaceae</taxon>
        <taxon>Pseudobacter</taxon>
    </lineage>
</organism>
<name>A0AAJ6BFN1_9BACT</name>
<evidence type="ECO:0000313" key="1">
    <source>
        <dbReference type="EMBL" id="WEK33874.1"/>
    </source>
</evidence>
<gene>
    <name evidence="1" type="ORF">P0Y53_15400</name>
</gene>
<proteinExistence type="predicted"/>
<dbReference type="Gene3D" id="3.90.930.1">
    <property type="match status" value="1"/>
</dbReference>